<dbReference type="EMBL" id="JAKGSG010000059">
    <property type="protein sequence ID" value="MCF4123409.1"/>
    <property type="molecule type" value="Genomic_DNA"/>
</dbReference>
<feature type="transmembrane region" description="Helical" evidence="8">
    <location>
        <begin position="73"/>
        <end position="96"/>
    </location>
</feature>
<evidence type="ECO:0000256" key="3">
    <source>
        <dbReference type="ARBA" id="ARBA00022448"/>
    </source>
</evidence>
<evidence type="ECO:0000256" key="2">
    <source>
        <dbReference type="ARBA" id="ARBA00009773"/>
    </source>
</evidence>
<dbReference type="GO" id="GO:0005886">
    <property type="term" value="C:plasma membrane"/>
    <property type="evidence" value="ECO:0007669"/>
    <property type="project" value="UniProtKB-SubCell"/>
</dbReference>
<feature type="transmembrane region" description="Helical" evidence="8">
    <location>
        <begin position="280"/>
        <end position="302"/>
    </location>
</feature>
<organism evidence="9 10">
    <name type="scientific">Antribacter soli</name>
    <dbReference type="NCBI Taxonomy" id="2910976"/>
    <lineage>
        <taxon>Bacteria</taxon>
        <taxon>Bacillati</taxon>
        <taxon>Actinomycetota</taxon>
        <taxon>Actinomycetes</taxon>
        <taxon>Micrococcales</taxon>
        <taxon>Promicromonosporaceae</taxon>
        <taxon>Antribacter</taxon>
    </lineage>
</organism>
<dbReference type="PANTHER" id="PTHR21716">
    <property type="entry name" value="TRANSMEMBRANE PROTEIN"/>
    <property type="match status" value="1"/>
</dbReference>
<feature type="transmembrane region" description="Helical" evidence="8">
    <location>
        <begin position="221"/>
        <end position="243"/>
    </location>
</feature>
<dbReference type="RefSeq" id="WP_236091221.1">
    <property type="nucleotide sequence ID" value="NZ_JAKGSG010000059.1"/>
</dbReference>
<keyword evidence="10" id="KW-1185">Reference proteome</keyword>
<dbReference type="PANTHER" id="PTHR21716:SF53">
    <property type="entry name" value="PERMEASE PERM-RELATED"/>
    <property type="match status" value="1"/>
</dbReference>
<protein>
    <submittedName>
        <fullName evidence="9">AI-2E family transporter</fullName>
    </submittedName>
</protein>
<reference evidence="9" key="1">
    <citation type="submission" date="2022-01" db="EMBL/GenBank/DDBJ databases">
        <title>Antribacter sp. nov., isolated from Guizhou of China.</title>
        <authorList>
            <person name="Chengliang C."/>
            <person name="Ya Z."/>
        </authorList>
    </citation>
    <scope>NUCLEOTIDE SEQUENCE</scope>
    <source>
        <strain evidence="9">KLBMP 9083</strain>
    </source>
</reference>
<accession>A0AA41QH83</accession>
<comment type="similarity">
    <text evidence="2">Belongs to the autoinducer-2 exporter (AI-2E) (TC 2.A.86) family.</text>
</comment>
<comment type="caution">
    <text evidence="9">The sequence shown here is derived from an EMBL/GenBank/DDBJ whole genome shotgun (WGS) entry which is preliminary data.</text>
</comment>
<sequence>MAADTPTSGSTVAWLRSAGDLSWRLVGIMAAVALVFYAVGMVRLVFVAVFLALVLTAVLMPLGNFYDRAMPRALAIGASLLTLLLVVGSLATYVVASIVGSWDQLGDELGSGIADLVPLVQGLPFVPDLGGRDKLFADAGAWVQQNSDALVGGALQSAGSVAEGVTAVVLAVFCTVFFLSTGSAMWQWFLAQVPAAGRDRWQAAASAGWATFSGYTRGISFVALTDAVLAGTFLAIVGVPLALPLSVVVFLAAFVPMVGPVAAIVISSVVALAAEGPVTAIVVAVGMVVIAQLDANVLQPLITGKQVSLHPVVMALVVTCGTVVFGLLGAVVAVPLAAVTWAVFSTVRRMRLAADEVEPEPALVA</sequence>
<evidence type="ECO:0000256" key="4">
    <source>
        <dbReference type="ARBA" id="ARBA00022475"/>
    </source>
</evidence>
<keyword evidence="6 8" id="KW-1133">Transmembrane helix</keyword>
<gene>
    <name evidence="9" type="ORF">L1785_20795</name>
</gene>
<feature type="transmembrane region" description="Helical" evidence="8">
    <location>
        <begin position="249"/>
        <end position="273"/>
    </location>
</feature>
<keyword evidence="4" id="KW-1003">Cell membrane</keyword>
<dbReference type="Proteomes" id="UP001165405">
    <property type="component" value="Unassembled WGS sequence"/>
</dbReference>
<evidence type="ECO:0000256" key="5">
    <source>
        <dbReference type="ARBA" id="ARBA00022692"/>
    </source>
</evidence>
<evidence type="ECO:0000313" key="9">
    <source>
        <dbReference type="EMBL" id="MCF4123409.1"/>
    </source>
</evidence>
<evidence type="ECO:0000256" key="1">
    <source>
        <dbReference type="ARBA" id="ARBA00004651"/>
    </source>
</evidence>
<feature type="transmembrane region" description="Helical" evidence="8">
    <location>
        <begin position="21"/>
        <end position="39"/>
    </location>
</feature>
<dbReference type="Pfam" id="PF01594">
    <property type="entry name" value="AI-2E_transport"/>
    <property type="match status" value="1"/>
</dbReference>
<dbReference type="GO" id="GO:0055085">
    <property type="term" value="P:transmembrane transport"/>
    <property type="evidence" value="ECO:0007669"/>
    <property type="project" value="TreeGrafter"/>
</dbReference>
<dbReference type="AlphaFoldDB" id="A0AA41QH83"/>
<comment type="subcellular location">
    <subcellularLocation>
        <location evidence="1">Cell membrane</location>
        <topology evidence="1">Multi-pass membrane protein</topology>
    </subcellularLocation>
</comment>
<feature type="transmembrane region" description="Helical" evidence="8">
    <location>
        <begin position="314"/>
        <end position="344"/>
    </location>
</feature>
<keyword evidence="3" id="KW-0813">Transport</keyword>
<proteinExistence type="inferred from homology"/>
<evidence type="ECO:0000256" key="6">
    <source>
        <dbReference type="ARBA" id="ARBA00022989"/>
    </source>
</evidence>
<evidence type="ECO:0000256" key="7">
    <source>
        <dbReference type="ARBA" id="ARBA00023136"/>
    </source>
</evidence>
<keyword evidence="5 8" id="KW-0812">Transmembrane</keyword>
<dbReference type="InterPro" id="IPR002549">
    <property type="entry name" value="AI-2E-like"/>
</dbReference>
<evidence type="ECO:0000313" key="10">
    <source>
        <dbReference type="Proteomes" id="UP001165405"/>
    </source>
</evidence>
<feature type="transmembrane region" description="Helical" evidence="8">
    <location>
        <begin position="45"/>
        <end position="66"/>
    </location>
</feature>
<keyword evidence="7 8" id="KW-0472">Membrane</keyword>
<evidence type="ECO:0000256" key="8">
    <source>
        <dbReference type="SAM" id="Phobius"/>
    </source>
</evidence>
<feature type="transmembrane region" description="Helical" evidence="8">
    <location>
        <begin position="165"/>
        <end position="190"/>
    </location>
</feature>
<name>A0AA41QH83_9MICO</name>